<dbReference type="CDD" id="cd07817">
    <property type="entry name" value="SRPBCC_8"/>
    <property type="match status" value="1"/>
</dbReference>
<organism evidence="3 4">
    <name type="scientific">Pseudonocardia charpentierae</name>
    <dbReference type="NCBI Taxonomy" id="3075545"/>
    <lineage>
        <taxon>Bacteria</taxon>
        <taxon>Bacillati</taxon>
        <taxon>Actinomycetota</taxon>
        <taxon>Actinomycetes</taxon>
        <taxon>Pseudonocardiales</taxon>
        <taxon>Pseudonocardiaceae</taxon>
        <taxon>Pseudonocardia</taxon>
    </lineage>
</organism>
<feature type="compositionally biased region" description="Polar residues" evidence="1">
    <location>
        <begin position="229"/>
        <end position="242"/>
    </location>
</feature>
<dbReference type="PANTHER" id="PTHR33824">
    <property type="entry name" value="POLYKETIDE CYCLASE/DEHYDRASE AND LIPID TRANSPORT SUPERFAMILY PROTEIN"/>
    <property type="match status" value="1"/>
</dbReference>
<feature type="domain" description="Coenzyme Q-binding protein COQ10 START" evidence="2">
    <location>
        <begin position="11"/>
        <end position="128"/>
    </location>
</feature>
<feature type="compositionally biased region" description="Polar residues" evidence="1">
    <location>
        <begin position="250"/>
        <end position="262"/>
    </location>
</feature>
<dbReference type="Pfam" id="PF03364">
    <property type="entry name" value="Polyketide_cyc"/>
    <property type="match status" value="1"/>
</dbReference>
<feature type="compositionally biased region" description="Basic and acidic residues" evidence="1">
    <location>
        <begin position="400"/>
        <end position="414"/>
    </location>
</feature>
<evidence type="ECO:0000256" key="1">
    <source>
        <dbReference type="SAM" id="MobiDB-lite"/>
    </source>
</evidence>
<dbReference type="InterPro" id="IPR047137">
    <property type="entry name" value="ORF3"/>
</dbReference>
<comment type="caution">
    <text evidence="3">The sequence shown here is derived from an EMBL/GenBank/DDBJ whole genome shotgun (WGS) entry which is preliminary data.</text>
</comment>
<dbReference type="InterPro" id="IPR005031">
    <property type="entry name" value="COQ10_START"/>
</dbReference>
<evidence type="ECO:0000313" key="3">
    <source>
        <dbReference type="EMBL" id="MDT0348152.1"/>
    </source>
</evidence>
<name>A0ABU2N2K4_9PSEU</name>
<evidence type="ECO:0000313" key="4">
    <source>
        <dbReference type="Proteomes" id="UP001183202"/>
    </source>
</evidence>
<dbReference type="RefSeq" id="WP_311554052.1">
    <property type="nucleotide sequence ID" value="NZ_JAVREJ010000001.1"/>
</dbReference>
<sequence>MTTHVERSIEVAVPVRTAYDQWTRFEEFPRFMSGVEEVRQVGDALTHWVAHIAGIRREWDAEIIEQVPDQKVAWAATTGATNAGAVFFDDVGADRTRVRLTLEFEPEGVLERIGDVLDVVDRQAVADLDRFKEFIEGRGSATGGWRGTIEDGDVVSDGADARTGAGETADDVPGDVVAVGPTGSTESTLTTEHGGAPSATPSVDDSTLGHSGDPIAVDPDAGRGAAGTSGPTADAASSSQTGVAGFGTDTGLSSDDPNSGVVTGNPGAHAASRTGTGTDDGERTGVAAGAASSSAAGVAGFGTDTGLSSDDPNSGTVTGNPGASTGTGGRHEARSDEPWAAGGSGPGEDRGVRGAGQEGVVQRDFADESITSDDVVARDFANRDISGGGVVERDFANRDVTERDIADRGIEGHRGAPAPQPTGLNTLDTPGTADEVGGGLDPLDPRAGTADDPDNPIRPSV</sequence>
<dbReference type="PANTHER" id="PTHR33824:SF7">
    <property type="entry name" value="POLYKETIDE CYCLASE_DEHYDRASE AND LIPID TRANSPORT SUPERFAMILY PROTEIN"/>
    <property type="match status" value="1"/>
</dbReference>
<feature type="region of interest" description="Disordered" evidence="1">
    <location>
        <begin position="400"/>
        <end position="461"/>
    </location>
</feature>
<feature type="compositionally biased region" description="Polar residues" evidence="1">
    <location>
        <begin position="305"/>
        <end position="324"/>
    </location>
</feature>
<dbReference type="SUPFAM" id="SSF55961">
    <property type="entry name" value="Bet v1-like"/>
    <property type="match status" value="1"/>
</dbReference>
<feature type="compositionally biased region" description="Low complexity" evidence="1">
    <location>
        <begin position="284"/>
        <end position="298"/>
    </location>
</feature>
<feature type="region of interest" description="Disordered" evidence="1">
    <location>
        <begin position="141"/>
        <end position="373"/>
    </location>
</feature>
<dbReference type="InterPro" id="IPR023393">
    <property type="entry name" value="START-like_dom_sf"/>
</dbReference>
<protein>
    <submittedName>
        <fullName evidence="3">SRPBCC family protein</fullName>
    </submittedName>
</protein>
<dbReference type="EMBL" id="JAVREJ010000001">
    <property type="protein sequence ID" value="MDT0348152.1"/>
    <property type="molecule type" value="Genomic_DNA"/>
</dbReference>
<feature type="compositionally biased region" description="Low complexity" evidence="1">
    <location>
        <begin position="174"/>
        <end position="183"/>
    </location>
</feature>
<feature type="compositionally biased region" description="Polar residues" evidence="1">
    <location>
        <begin position="199"/>
        <end position="209"/>
    </location>
</feature>
<dbReference type="Gene3D" id="3.30.530.20">
    <property type="match status" value="1"/>
</dbReference>
<proteinExistence type="predicted"/>
<evidence type="ECO:0000259" key="2">
    <source>
        <dbReference type="Pfam" id="PF03364"/>
    </source>
</evidence>
<reference evidence="4" key="1">
    <citation type="submission" date="2023-07" db="EMBL/GenBank/DDBJ databases">
        <title>30 novel species of actinomycetes from the DSMZ collection.</title>
        <authorList>
            <person name="Nouioui I."/>
        </authorList>
    </citation>
    <scope>NUCLEOTIDE SEQUENCE [LARGE SCALE GENOMIC DNA]</scope>
    <source>
        <strain evidence="4">DSM 45834</strain>
    </source>
</reference>
<gene>
    <name evidence="3" type="ORF">RM445_01265</name>
</gene>
<keyword evidence="4" id="KW-1185">Reference proteome</keyword>
<dbReference type="Proteomes" id="UP001183202">
    <property type="component" value="Unassembled WGS sequence"/>
</dbReference>
<accession>A0ABU2N2K4</accession>